<accession>A0A246HKI4</accession>
<evidence type="ECO:0000313" key="2">
    <source>
        <dbReference type="Proteomes" id="UP000198157"/>
    </source>
</evidence>
<dbReference type="AlphaFoldDB" id="A0A246HKI4"/>
<name>A0A246HKI4_STEMA</name>
<protein>
    <submittedName>
        <fullName evidence="1">Uncharacterized protein</fullName>
    </submittedName>
</protein>
<evidence type="ECO:0000313" key="1">
    <source>
        <dbReference type="EMBL" id="OWQ52233.1"/>
    </source>
</evidence>
<dbReference type="Proteomes" id="UP000198157">
    <property type="component" value="Unassembled WGS sequence"/>
</dbReference>
<organism evidence="1 2">
    <name type="scientific">Stenotrophomonas maltophilia</name>
    <name type="common">Pseudomonas maltophilia</name>
    <name type="synonym">Xanthomonas maltophilia</name>
    <dbReference type="NCBI Taxonomy" id="40324"/>
    <lineage>
        <taxon>Bacteria</taxon>
        <taxon>Pseudomonadati</taxon>
        <taxon>Pseudomonadota</taxon>
        <taxon>Gammaproteobacteria</taxon>
        <taxon>Lysobacterales</taxon>
        <taxon>Lysobacteraceae</taxon>
        <taxon>Stenotrophomonas</taxon>
        <taxon>Stenotrophomonas maltophilia group</taxon>
    </lineage>
</organism>
<gene>
    <name evidence="1" type="ORF">CEE60_12990</name>
</gene>
<dbReference type="OrthoDB" id="6047257at2"/>
<dbReference type="EMBL" id="NIVS01000032">
    <property type="protein sequence ID" value="OWQ52233.1"/>
    <property type="molecule type" value="Genomic_DNA"/>
</dbReference>
<comment type="caution">
    <text evidence="1">The sequence shown here is derived from an EMBL/GenBank/DDBJ whole genome shotgun (WGS) entry which is preliminary data.</text>
</comment>
<reference evidence="1 2" key="1">
    <citation type="submission" date="2017-06" db="EMBL/GenBank/DDBJ databases">
        <authorList>
            <person name="Kim H.J."/>
            <person name="Triplett B.A."/>
        </authorList>
    </citation>
    <scope>NUCLEOTIDE SEQUENCE [LARGE SCALE GENOMIC DNA]</scope>
    <source>
        <strain evidence="1 2">13146</strain>
    </source>
</reference>
<proteinExistence type="predicted"/>
<sequence>MSTTRKHYKHPAESEIGNGTIYLEAQGDVIVRQVESYRSVLVWADTSGQADERFPLSDQPLSWLDLDSDDAITASQFEAVWKQAKAVSG</sequence>